<organism evidence="2 3">
    <name type="scientific">Halosaccharopolyspora lacisalsi</name>
    <dbReference type="NCBI Taxonomy" id="1000566"/>
    <lineage>
        <taxon>Bacteria</taxon>
        <taxon>Bacillati</taxon>
        <taxon>Actinomycetota</taxon>
        <taxon>Actinomycetes</taxon>
        <taxon>Pseudonocardiales</taxon>
        <taxon>Pseudonocardiaceae</taxon>
        <taxon>Halosaccharopolyspora</taxon>
    </lineage>
</organism>
<proteinExistence type="predicted"/>
<gene>
    <name evidence="2" type="ORF">FHX42_001833</name>
</gene>
<comment type="caution">
    <text evidence="2">The sequence shown here is derived from an EMBL/GenBank/DDBJ whole genome shotgun (WGS) entry which is preliminary data.</text>
</comment>
<evidence type="ECO:0000313" key="3">
    <source>
        <dbReference type="Proteomes" id="UP000569329"/>
    </source>
</evidence>
<evidence type="ECO:0000313" key="2">
    <source>
        <dbReference type="EMBL" id="MBA8824486.1"/>
    </source>
</evidence>
<protein>
    <recommendedName>
        <fullName evidence="4">ATP-binding protein</fullName>
    </recommendedName>
</protein>
<name>A0A839DW77_9PSEU</name>
<keyword evidence="3" id="KW-1185">Reference proteome</keyword>
<feature type="compositionally biased region" description="Acidic residues" evidence="1">
    <location>
        <begin position="116"/>
        <end position="127"/>
    </location>
</feature>
<reference evidence="2 3" key="1">
    <citation type="submission" date="2020-07" db="EMBL/GenBank/DDBJ databases">
        <title>Sequencing the genomes of 1000 actinobacteria strains.</title>
        <authorList>
            <person name="Klenk H.-P."/>
        </authorList>
    </citation>
    <scope>NUCLEOTIDE SEQUENCE [LARGE SCALE GENOMIC DNA]</scope>
    <source>
        <strain evidence="2 3">DSM 45975</strain>
    </source>
</reference>
<sequence length="143" mass="15736">MNTETAQVDDLQLVALPSAVNCTDIFVRFTLTEWDLRPMIEDGVNAATELVRTVVDGTDSESPGLVAVRLRLHGDRLVIEVNSDRVRQHELPLPTGLTASDIPLPQRDPKKSAAAEQDDDYTAEMDPEVMQRILAGLSRSSPQ</sequence>
<evidence type="ECO:0000256" key="1">
    <source>
        <dbReference type="SAM" id="MobiDB-lite"/>
    </source>
</evidence>
<feature type="region of interest" description="Disordered" evidence="1">
    <location>
        <begin position="89"/>
        <end position="128"/>
    </location>
</feature>
<evidence type="ECO:0008006" key="4">
    <source>
        <dbReference type="Google" id="ProtNLM"/>
    </source>
</evidence>
<dbReference type="Proteomes" id="UP000569329">
    <property type="component" value="Unassembled WGS sequence"/>
</dbReference>
<accession>A0A839DW77</accession>
<dbReference type="AlphaFoldDB" id="A0A839DW77"/>
<dbReference type="EMBL" id="JACGWZ010000002">
    <property type="protein sequence ID" value="MBA8824486.1"/>
    <property type="molecule type" value="Genomic_DNA"/>
</dbReference>
<dbReference type="RefSeq" id="WP_182543762.1">
    <property type="nucleotide sequence ID" value="NZ_JACGWZ010000002.1"/>
</dbReference>